<dbReference type="PROSITE" id="PS50921">
    <property type="entry name" value="ANTAR"/>
    <property type="match status" value="1"/>
</dbReference>
<dbReference type="Proteomes" id="UP001595997">
    <property type="component" value="Unassembled WGS sequence"/>
</dbReference>
<protein>
    <submittedName>
        <fullName evidence="2">ANTAR domain-containing protein</fullName>
    </submittedName>
</protein>
<gene>
    <name evidence="2" type="ORF">ACFPA8_02155</name>
</gene>
<sequence length="122" mass="13059">MIASESRYIQHEERAAARDVAGTATGAAAAEVAGLRAENEQLREAMDSRATIEQARGMLMALASCPGQTAWSMLVEISQRSNVKLRDVAAFLVAAATGGLLPPEIEPAYRHALARARRGRAR</sequence>
<dbReference type="EMBL" id="JBHSFH010000003">
    <property type="protein sequence ID" value="MFC4492938.1"/>
    <property type="molecule type" value="Genomic_DNA"/>
</dbReference>
<dbReference type="SMART" id="SM01012">
    <property type="entry name" value="ANTAR"/>
    <property type="match status" value="1"/>
</dbReference>
<evidence type="ECO:0000313" key="2">
    <source>
        <dbReference type="EMBL" id="MFC4492938.1"/>
    </source>
</evidence>
<feature type="domain" description="ANTAR" evidence="1">
    <location>
        <begin position="32"/>
        <end position="93"/>
    </location>
</feature>
<dbReference type="InterPro" id="IPR011006">
    <property type="entry name" value="CheY-like_superfamily"/>
</dbReference>
<comment type="caution">
    <text evidence="2">The sequence shown here is derived from an EMBL/GenBank/DDBJ whole genome shotgun (WGS) entry which is preliminary data.</text>
</comment>
<dbReference type="SUPFAM" id="SSF52172">
    <property type="entry name" value="CheY-like"/>
    <property type="match status" value="1"/>
</dbReference>
<dbReference type="RefSeq" id="WP_386441372.1">
    <property type="nucleotide sequence ID" value="NZ_JBHSFH010000003.1"/>
</dbReference>
<dbReference type="Gene3D" id="1.10.10.10">
    <property type="entry name" value="Winged helix-like DNA-binding domain superfamily/Winged helix DNA-binding domain"/>
    <property type="match status" value="1"/>
</dbReference>
<dbReference type="Pfam" id="PF03861">
    <property type="entry name" value="ANTAR"/>
    <property type="match status" value="1"/>
</dbReference>
<dbReference type="InterPro" id="IPR036388">
    <property type="entry name" value="WH-like_DNA-bd_sf"/>
</dbReference>
<reference evidence="3" key="1">
    <citation type="journal article" date="2019" name="Int. J. Syst. Evol. Microbiol.">
        <title>The Global Catalogue of Microorganisms (GCM) 10K type strain sequencing project: providing services to taxonomists for standard genome sequencing and annotation.</title>
        <authorList>
            <consortium name="The Broad Institute Genomics Platform"/>
            <consortium name="The Broad Institute Genome Sequencing Center for Infectious Disease"/>
            <person name="Wu L."/>
            <person name="Ma J."/>
        </authorList>
    </citation>
    <scope>NUCLEOTIDE SEQUENCE [LARGE SCALE GENOMIC DNA]</scope>
    <source>
        <strain evidence="3">CGMCC 4.7357</strain>
    </source>
</reference>
<name>A0ABV8ZZ13_9ACTN</name>
<evidence type="ECO:0000259" key="1">
    <source>
        <dbReference type="PROSITE" id="PS50921"/>
    </source>
</evidence>
<proteinExistence type="predicted"/>
<keyword evidence="3" id="KW-1185">Reference proteome</keyword>
<accession>A0ABV8ZZ13</accession>
<evidence type="ECO:0000313" key="3">
    <source>
        <dbReference type="Proteomes" id="UP001595997"/>
    </source>
</evidence>
<organism evidence="2 3">
    <name type="scientific">Streptomyces ovatisporus</name>
    <dbReference type="NCBI Taxonomy" id="1128682"/>
    <lineage>
        <taxon>Bacteria</taxon>
        <taxon>Bacillati</taxon>
        <taxon>Actinomycetota</taxon>
        <taxon>Actinomycetes</taxon>
        <taxon>Kitasatosporales</taxon>
        <taxon>Streptomycetaceae</taxon>
        <taxon>Streptomyces</taxon>
    </lineage>
</organism>
<dbReference type="InterPro" id="IPR005561">
    <property type="entry name" value="ANTAR"/>
</dbReference>